<dbReference type="GO" id="GO:0031179">
    <property type="term" value="P:peptide modification"/>
    <property type="evidence" value="ECO:0007669"/>
    <property type="project" value="InterPro"/>
</dbReference>
<keyword evidence="3" id="KW-0808">Transferase</keyword>
<comment type="caution">
    <text evidence="9">The sequence shown here is derived from an EMBL/GenBank/DDBJ whole genome shotgun (WGS) entry which is preliminary data.</text>
</comment>
<keyword evidence="2" id="KW-0723">Serine/threonine-protein kinase</keyword>
<dbReference type="InterPro" id="IPR007822">
    <property type="entry name" value="LANC-like"/>
</dbReference>
<dbReference type="EC" id="2.7.11.1" evidence="1"/>
<dbReference type="GO" id="GO:0005524">
    <property type="term" value="F:ATP binding"/>
    <property type="evidence" value="ECO:0007669"/>
    <property type="project" value="UniProtKB-KW"/>
</dbReference>
<feature type="domain" description="Protein kinase" evidence="8">
    <location>
        <begin position="224"/>
        <end position="517"/>
    </location>
</feature>
<dbReference type="SMART" id="SM00220">
    <property type="entry name" value="S_TKc"/>
    <property type="match status" value="1"/>
</dbReference>
<dbReference type="RefSeq" id="WP_168092061.1">
    <property type="nucleotide sequence ID" value="NZ_JAATER010000052.1"/>
</dbReference>
<evidence type="ECO:0000313" key="9">
    <source>
        <dbReference type="EMBL" id="MCQ8772454.1"/>
    </source>
</evidence>
<dbReference type="PANTHER" id="PTHR43289">
    <property type="entry name" value="MITOGEN-ACTIVATED PROTEIN KINASE KINASE KINASE 20-RELATED"/>
    <property type="match status" value="1"/>
</dbReference>
<dbReference type="InterPro" id="IPR057929">
    <property type="entry name" value="RamC_N"/>
</dbReference>
<feature type="region of interest" description="Disordered" evidence="7">
    <location>
        <begin position="892"/>
        <end position="914"/>
    </location>
</feature>
<protein>
    <recommendedName>
        <fullName evidence="1">non-specific serine/threonine protein kinase</fullName>
        <ecNumber evidence="1">2.7.11.1</ecNumber>
    </recommendedName>
</protein>
<dbReference type="PROSITE" id="PS50011">
    <property type="entry name" value="PROTEIN_KINASE_DOM"/>
    <property type="match status" value="1"/>
</dbReference>
<dbReference type="Gene3D" id="1.50.10.20">
    <property type="match status" value="2"/>
</dbReference>
<evidence type="ECO:0000256" key="5">
    <source>
        <dbReference type="ARBA" id="ARBA00022777"/>
    </source>
</evidence>
<gene>
    <name evidence="9" type="ORF">NQU55_22170</name>
</gene>
<sequence length="914" mass="97796">MLAQGHLVADPFFVETLDRIEDAADRFARAAGPPPPGWQRAERGGWVNIHRPEARLPRQGWKIHASATAARAEHVVDTVWDYCTGRGICFKFLRSATVLKQVNSKQAPRSAGGKLVTVYPAGEDELERTLTDLSALLRGVEGPYVLSDLRWDEGPLYVRYGGFSLAYCFSPEGEYVPAMEGPGGVLVPDVRGTAFRVPPWVEAPAFLGARIRAAAAGTPGGFPYRVEKALHFSNGGGVYRAVERDSGRRVVLREARPHAGLDDSGLDAVARLGREHAVLERLAGLDCVPRVYARTRHWEHHFLVEEFVEGETLQEAVGRRHPLFRHGSGEEEVAAYARWACDVLGRIEKAVAELHARGIVFGDLQPGNVIVRPDGGVCLVDFETAFETAFGTADEAACRTGVEAACEPACEPACAQEDAGPRPALGTPGFTAAWARSGRAVDTYALAALALALFCPLTPLLRFDRAKYAQLAGWVEGRFPVPAGFGDRLRRELAPPDSVRVAATPFADVAPDGSPWPEERTADGRAALDSLREGILLSATPEREDRLFPGDVRQFDDQGASLAFGAAGVLHALYVTGRADHPAFGDHVDWLVRACERTRWPRPGLYDGLAGVAYVLDELGRPGEAREVLARLDGIGLQGCGAGLFGGLAGIGLTRLHFGDADGAARLADRLARALAGREQLAGKPDAVGLTHGWSGPALLFTGLYAKTGEQAWLRHAETALARDLGHCGAPREGQVHVREGQRWLSTLDRGSAGIALALDAYLQHRPDDPHFALLRDRMRDGLGTELLLSPGLLDGQAGLLYGLAHLAGPDSALVPHLRSLGLHCVRFRGRRAFALDGLLRLSMDLATGAAGVLLAVHTALAGGPARMAHPPLPLLPAPLLPAPLLPPPLLPPPLLPPALSPPAPCGRPPEPGR</sequence>
<evidence type="ECO:0000256" key="4">
    <source>
        <dbReference type="ARBA" id="ARBA00022741"/>
    </source>
</evidence>
<dbReference type="EMBL" id="JANIID010000021">
    <property type="protein sequence ID" value="MCQ8772454.1"/>
    <property type="molecule type" value="Genomic_DNA"/>
</dbReference>
<evidence type="ECO:0000256" key="6">
    <source>
        <dbReference type="ARBA" id="ARBA00022840"/>
    </source>
</evidence>
<organism evidence="9 10">
    <name type="scientific">Streptomyces telluris</name>
    <dbReference type="NCBI Taxonomy" id="2720021"/>
    <lineage>
        <taxon>Bacteria</taxon>
        <taxon>Bacillati</taxon>
        <taxon>Actinomycetota</taxon>
        <taxon>Actinomycetes</taxon>
        <taxon>Kitasatosporales</taxon>
        <taxon>Streptomycetaceae</taxon>
        <taxon>Streptomyces</taxon>
    </lineage>
</organism>
<keyword evidence="4" id="KW-0547">Nucleotide-binding</keyword>
<evidence type="ECO:0000256" key="3">
    <source>
        <dbReference type="ARBA" id="ARBA00022679"/>
    </source>
</evidence>
<keyword evidence="10" id="KW-1185">Reference proteome</keyword>
<evidence type="ECO:0000256" key="1">
    <source>
        <dbReference type="ARBA" id="ARBA00012513"/>
    </source>
</evidence>
<reference evidence="9" key="1">
    <citation type="submission" date="2022-06" db="EMBL/GenBank/DDBJ databases">
        <title>WGS of actinobacteria.</title>
        <authorList>
            <person name="Thawai C."/>
        </authorList>
    </citation>
    <scope>NUCLEOTIDE SEQUENCE</scope>
    <source>
        <strain evidence="9">AA8</strain>
    </source>
</reference>
<dbReference type="Gene3D" id="1.10.510.10">
    <property type="entry name" value="Transferase(Phosphotransferase) domain 1"/>
    <property type="match status" value="1"/>
</dbReference>
<dbReference type="PRINTS" id="PR01955">
    <property type="entry name" value="LANCFRANKIA"/>
</dbReference>
<evidence type="ECO:0000256" key="7">
    <source>
        <dbReference type="SAM" id="MobiDB-lite"/>
    </source>
</evidence>
<dbReference type="Pfam" id="PF00069">
    <property type="entry name" value="Pkinase"/>
    <property type="match status" value="1"/>
</dbReference>
<evidence type="ECO:0000313" key="10">
    <source>
        <dbReference type="Proteomes" id="UP001142374"/>
    </source>
</evidence>
<proteinExistence type="predicted"/>
<dbReference type="CDD" id="cd04791">
    <property type="entry name" value="LanC_SerThrkinase"/>
    <property type="match status" value="1"/>
</dbReference>
<dbReference type="Pfam" id="PF25816">
    <property type="entry name" value="RamC_N"/>
    <property type="match status" value="1"/>
</dbReference>
<accession>A0A9X2RNY4</accession>
<dbReference type="SMART" id="SM01260">
    <property type="entry name" value="LANC_like"/>
    <property type="match status" value="1"/>
</dbReference>
<evidence type="ECO:0000256" key="2">
    <source>
        <dbReference type="ARBA" id="ARBA00022527"/>
    </source>
</evidence>
<keyword evidence="5 9" id="KW-0418">Kinase</keyword>
<dbReference type="InterPro" id="IPR058053">
    <property type="entry name" value="RamC_C"/>
</dbReference>
<name>A0A9X2RNY4_9ACTN</name>
<dbReference type="InterPro" id="IPR000719">
    <property type="entry name" value="Prot_kinase_dom"/>
</dbReference>
<dbReference type="InterPro" id="IPR011009">
    <property type="entry name" value="Kinase-like_dom_sf"/>
</dbReference>
<dbReference type="AlphaFoldDB" id="A0A9X2RNY4"/>
<evidence type="ECO:0000259" key="8">
    <source>
        <dbReference type="PROSITE" id="PS50011"/>
    </source>
</evidence>
<dbReference type="SUPFAM" id="SSF158745">
    <property type="entry name" value="LanC-like"/>
    <property type="match status" value="1"/>
</dbReference>
<dbReference type="Proteomes" id="UP001142374">
    <property type="component" value="Unassembled WGS sequence"/>
</dbReference>
<dbReference type="PANTHER" id="PTHR43289:SF6">
    <property type="entry name" value="SERINE_THREONINE-PROTEIN KINASE NEKL-3"/>
    <property type="match status" value="1"/>
</dbReference>
<dbReference type="SUPFAM" id="SSF56112">
    <property type="entry name" value="Protein kinase-like (PK-like)"/>
    <property type="match status" value="1"/>
</dbReference>
<keyword evidence="6" id="KW-0067">ATP-binding</keyword>
<dbReference type="GO" id="GO:0004674">
    <property type="term" value="F:protein serine/threonine kinase activity"/>
    <property type="evidence" value="ECO:0007669"/>
    <property type="project" value="UniProtKB-KW"/>
</dbReference>